<organism evidence="2 3">
    <name type="scientific">Miscanthus lutarioriparius</name>
    <dbReference type="NCBI Taxonomy" id="422564"/>
    <lineage>
        <taxon>Eukaryota</taxon>
        <taxon>Viridiplantae</taxon>
        <taxon>Streptophyta</taxon>
        <taxon>Embryophyta</taxon>
        <taxon>Tracheophyta</taxon>
        <taxon>Spermatophyta</taxon>
        <taxon>Magnoliopsida</taxon>
        <taxon>Liliopsida</taxon>
        <taxon>Poales</taxon>
        <taxon>Poaceae</taxon>
        <taxon>PACMAD clade</taxon>
        <taxon>Panicoideae</taxon>
        <taxon>Andropogonodae</taxon>
        <taxon>Andropogoneae</taxon>
        <taxon>Saccharinae</taxon>
        <taxon>Miscanthus</taxon>
    </lineage>
</organism>
<evidence type="ECO:0000313" key="3">
    <source>
        <dbReference type="Proteomes" id="UP000604825"/>
    </source>
</evidence>
<reference evidence="2" key="1">
    <citation type="submission" date="2020-10" db="EMBL/GenBank/DDBJ databases">
        <authorList>
            <person name="Han B."/>
            <person name="Lu T."/>
            <person name="Zhao Q."/>
            <person name="Huang X."/>
            <person name="Zhao Y."/>
        </authorList>
    </citation>
    <scope>NUCLEOTIDE SEQUENCE</scope>
</reference>
<feature type="region of interest" description="Disordered" evidence="1">
    <location>
        <begin position="1"/>
        <end position="61"/>
    </location>
</feature>
<proteinExistence type="predicted"/>
<evidence type="ECO:0000256" key="1">
    <source>
        <dbReference type="SAM" id="MobiDB-lite"/>
    </source>
</evidence>
<dbReference type="Proteomes" id="UP000604825">
    <property type="component" value="Unassembled WGS sequence"/>
</dbReference>
<name>A0A811QVG2_9POAL</name>
<dbReference type="EMBL" id="CAJGYO010000012">
    <property type="protein sequence ID" value="CAD6263294.1"/>
    <property type="molecule type" value="Genomic_DNA"/>
</dbReference>
<gene>
    <name evidence="2" type="ORF">NCGR_LOCUS46603</name>
</gene>
<feature type="compositionally biased region" description="Basic and acidic residues" evidence="1">
    <location>
        <begin position="29"/>
        <end position="39"/>
    </location>
</feature>
<evidence type="ECO:0000313" key="2">
    <source>
        <dbReference type="EMBL" id="CAD6263294.1"/>
    </source>
</evidence>
<accession>A0A811QVG2</accession>
<comment type="caution">
    <text evidence="2">The sequence shown here is derived from an EMBL/GenBank/DDBJ whole genome shotgun (WGS) entry which is preliminary data.</text>
</comment>
<protein>
    <submittedName>
        <fullName evidence="2">Uncharacterized protein</fullName>
    </submittedName>
</protein>
<dbReference type="AlphaFoldDB" id="A0A811QVG2"/>
<sequence>MSSSATAPICTGPTHHATAPNGGVEDGDDNKARSAESKTRLGGVEGALGGVEAHRRHRERDGGRTGLLLELYWCTHGGWSGGPWLRASKATSAV</sequence>
<keyword evidence="3" id="KW-1185">Reference proteome</keyword>